<keyword evidence="9 14" id="KW-0560">Oxidoreductase</keyword>
<keyword evidence="5 13" id="KW-0349">Heme</keyword>
<feature type="binding site" description="axial binding residue" evidence="13">
    <location>
        <position position="443"/>
    </location>
    <ligand>
        <name>heme</name>
        <dbReference type="ChEBI" id="CHEBI:30413"/>
    </ligand>
    <ligandPart>
        <name>Fe</name>
        <dbReference type="ChEBI" id="CHEBI:18248"/>
    </ligandPart>
</feature>
<dbReference type="STRING" id="1077348.A0A2G8S636"/>
<dbReference type="SUPFAM" id="SSF48264">
    <property type="entry name" value="Cytochrome P450"/>
    <property type="match status" value="1"/>
</dbReference>
<organism evidence="16 17">
    <name type="scientific">Ganoderma sinense ZZ0214-1</name>
    <dbReference type="NCBI Taxonomy" id="1077348"/>
    <lineage>
        <taxon>Eukaryota</taxon>
        <taxon>Fungi</taxon>
        <taxon>Dikarya</taxon>
        <taxon>Basidiomycota</taxon>
        <taxon>Agaricomycotina</taxon>
        <taxon>Agaricomycetes</taxon>
        <taxon>Polyporales</taxon>
        <taxon>Polyporaceae</taxon>
        <taxon>Ganoderma</taxon>
    </lineage>
</organism>
<accession>A0A2G8S636</accession>
<gene>
    <name evidence="16" type="ORF">GSI_09298</name>
</gene>
<dbReference type="InterPro" id="IPR001128">
    <property type="entry name" value="Cyt_P450"/>
</dbReference>
<evidence type="ECO:0000256" key="10">
    <source>
        <dbReference type="ARBA" id="ARBA00023004"/>
    </source>
</evidence>
<evidence type="ECO:0000256" key="11">
    <source>
        <dbReference type="ARBA" id="ARBA00023033"/>
    </source>
</evidence>
<sequence length="523" mass="58811">MIDLPQWFILSVIVVTLLYKVRQSRSTSGKLPLPPSPPGYPIIGNFLDVPVHNMEPAFRDINAKYGEIVYLNACGQPMIVLGSHQAAIDLLEKRSSNYSDRLFSCVASLSGWTWLFSVNSYGAQWRRTRRLFHEYMHPNAVLRYRPIQEREAAKYLLHILETPKDFLHHGRALFGTITIRVGYGIEVDKEKGTDYLGIAEKAMETFSQLFLPGKYLVESFPIMRFIPYPLPGTQFKRDAADCYSIVRKMRDTPWEAAMNALREGRGLPSMASGLLERMAHLDGEAAADEEEFSKNAIASAYAGGADTTLSTLQTFYIAMSSYPEVQKRAQAELEAVVGPHRLPTFADKNDLPYIAALIKECLRWRPVVPLALVHLSIEEDEYKGYRIPARSAVVANPWAYVRDPNLYPDPETFKPERFLKDGKLDPSVQDPTTIIFGYGRRICPGRYFAEGSVYAVVTAILHTMNIEAPRDASGAPVNLKDTVKMTHGVISYPEPFECVIKPRSSEAEMLIRTACNEDDSVSI</sequence>
<dbReference type="InterPro" id="IPR050364">
    <property type="entry name" value="Cytochrome_P450_fung"/>
</dbReference>
<comment type="cofactor">
    <cofactor evidence="1 13">
        <name>heme</name>
        <dbReference type="ChEBI" id="CHEBI:30413"/>
    </cofactor>
</comment>
<dbReference type="EMBL" id="AYKW01000023">
    <property type="protein sequence ID" value="PIL29249.1"/>
    <property type="molecule type" value="Genomic_DNA"/>
</dbReference>
<evidence type="ECO:0000256" key="4">
    <source>
        <dbReference type="ARBA" id="ARBA00010617"/>
    </source>
</evidence>
<evidence type="ECO:0000256" key="9">
    <source>
        <dbReference type="ARBA" id="ARBA00023002"/>
    </source>
</evidence>
<keyword evidence="6" id="KW-0812">Transmembrane</keyword>
<dbReference type="GO" id="GO:0016705">
    <property type="term" value="F:oxidoreductase activity, acting on paired donors, with incorporation or reduction of molecular oxygen"/>
    <property type="evidence" value="ECO:0007669"/>
    <property type="project" value="InterPro"/>
</dbReference>
<dbReference type="GO" id="GO:0020037">
    <property type="term" value="F:heme binding"/>
    <property type="evidence" value="ECO:0007669"/>
    <property type="project" value="InterPro"/>
</dbReference>
<comment type="caution">
    <text evidence="16">The sequence shown here is derived from an EMBL/GenBank/DDBJ whole genome shotgun (WGS) entry which is preliminary data.</text>
</comment>
<dbReference type="GO" id="GO:0005506">
    <property type="term" value="F:iron ion binding"/>
    <property type="evidence" value="ECO:0007669"/>
    <property type="project" value="InterPro"/>
</dbReference>
<dbReference type="PROSITE" id="PS00086">
    <property type="entry name" value="CYTOCHROME_P450"/>
    <property type="match status" value="1"/>
</dbReference>
<evidence type="ECO:0000256" key="13">
    <source>
        <dbReference type="PIRSR" id="PIRSR602401-1"/>
    </source>
</evidence>
<feature type="signal peptide" evidence="15">
    <location>
        <begin position="1"/>
        <end position="23"/>
    </location>
</feature>
<keyword evidence="7 13" id="KW-0479">Metal-binding</keyword>
<evidence type="ECO:0000313" key="17">
    <source>
        <dbReference type="Proteomes" id="UP000230002"/>
    </source>
</evidence>
<dbReference type="OrthoDB" id="2789670at2759"/>
<evidence type="ECO:0000256" key="6">
    <source>
        <dbReference type="ARBA" id="ARBA00022692"/>
    </source>
</evidence>
<dbReference type="PANTHER" id="PTHR46300">
    <property type="entry name" value="P450, PUTATIVE (EUROFUNG)-RELATED-RELATED"/>
    <property type="match status" value="1"/>
</dbReference>
<keyword evidence="12" id="KW-0472">Membrane</keyword>
<keyword evidence="17" id="KW-1185">Reference proteome</keyword>
<evidence type="ECO:0000256" key="3">
    <source>
        <dbReference type="ARBA" id="ARBA00005179"/>
    </source>
</evidence>
<evidence type="ECO:0000256" key="7">
    <source>
        <dbReference type="ARBA" id="ARBA00022723"/>
    </source>
</evidence>
<evidence type="ECO:0000256" key="1">
    <source>
        <dbReference type="ARBA" id="ARBA00001971"/>
    </source>
</evidence>
<dbReference type="CDD" id="cd11065">
    <property type="entry name" value="CYP64-like"/>
    <property type="match status" value="1"/>
</dbReference>
<feature type="chain" id="PRO_5013735342" evidence="15">
    <location>
        <begin position="24"/>
        <end position="523"/>
    </location>
</feature>
<dbReference type="InterPro" id="IPR036396">
    <property type="entry name" value="Cyt_P450_sf"/>
</dbReference>
<name>A0A2G8S636_9APHY</name>
<dbReference type="Pfam" id="PF00067">
    <property type="entry name" value="p450"/>
    <property type="match status" value="1"/>
</dbReference>
<evidence type="ECO:0000256" key="15">
    <source>
        <dbReference type="SAM" id="SignalP"/>
    </source>
</evidence>
<reference evidence="16 17" key="1">
    <citation type="journal article" date="2015" name="Sci. Rep.">
        <title>Chromosome-level genome map provides insights into diverse defense mechanisms in the medicinal fungus Ganoderma sinense.</title>
        <authorList>
            <person name="Zhu Y."/>
            <person name="Xu J."/>
            <person name="Sun C."/>
            <person name="Zhou S."/>
            <person name="Xu H."/>
            <person name="Nelson D.R."/>
            <person name="Qian J."/>
            <person name="Song J."/>
            <person name="Luo H."/>
            <person name="Xiang L."/>
            <person name="Li Y."/>
            <person name="Xu Z."/>
            <person name="Ji A."/>
            <person name="Wang L."/>
            <person name="Lu S."/>
            <person name="Hayward A."/>
            <person name="Sun W."/>
            <person name="Li X."/>
            <person name="Schwartz D.C."/>
            <person name="Wang Y."/>
            <person name="Chen S."/>
        </authorList>
    </citation>
    <scope>NUCLEOTIDE SEQUENCE [LARGE SCALE GENOMIC DNA]</scope>
    <source>
        <strain evidence="16 17">ZZ0214-1</strain>
    </source>
</reference>
<dbReference type="Proteomes" id="UP000230002">
    <property type="component" value="Unassembled WGS sequence"/>
</dbReference>
<proteinExistence type="inferred from homology"/>
<comment type="similarity">
    <text evidence="4 14">Belongs to the cytochrome P450 family.</text>
</comment>
<protein>
    <submittedName>
        <fullName evidence="16">Cytochrome P450</fullName>
    </submittedName>
</protein>
<evidence type="ECO:0000256" key="5">
    <source>
        <dbReference type="ARBA" id="ARBA00022617"/>
    </source>
</evidence>
<dbReference type="PRINTS" id="PR00463">
    <property type="entry name" value="EP450I"/>
</dbReference>
<dbReference type="InterPro" id="IPR017972">
    <property type="entry name" value="Cyt_P450_CS"/>
</dbReference>
<evidence type="ECO:0000256" key="2">
    <source>
        <dbReference type="ARBA" id="ARBA00004167"/>
    </source>
</evidence>
<comment type="pathway">
    <text evidence="3">Secondary metabolite biosynthesis.</text>
</comment>
<comment type="subcellular location">
    <subcellularLocation>
        <location evidence="2">Membrane</location>
        <topology evidence="2">Single-pass membrane protein</topology>
    </subcellularLocation>
</comment>
<dbReference type="PRINTS" id="PR00385">
    <property type="entry name" value="P450"/>
</dbReference>
<dbReference type="GO" id="GO:0004497">
    <property type="term" value="F:monooxygenase activity"/>
    <property type="evidence" value="ECO:0007669"/>
    <property type="project" value="UniProtKB-KW"/>
</dbReference>
<evidence type="ECO:0000256" key="14">
    <source>
        <dbReference type="RuleBase" id="RU000461"/>
    </source>
</evidence>
<evidence type="ECO:0000313" key="16">
    <source>
        <dbReference type="EMBL" id="PIL29249.1"/>
    </source>
</evidence>
<dbReference type="Gene3D" id="1.10.630.10">
    <property type="entry name" value="Cytochrome P450"/>
    <property type="match status" value="1"/>
</dbReference>
<dbReference type="GO" id="GO:0016020">
    <property type="term" value="C:membrane"/>
    <property type="evidence" value="ECO:0007669"/>
    <property type="project" value="UniProtKB-SubCell"/>
</dbReference>
<evidence type="ECO:0000256" key="12">
    <source>
        <dbReference type="ARBA" id="ARBA00023136"/>
    </source>
</evidence>
<keyword evidence="11 14" id="KW-0503">Monooxygenase</keyword>
<evidence type="ECO:0000256" key="8">
    <source>
        <dbReference type="ARBA" id="ARBA00022989"/>
    </source>
</evidence>
<dbReference type="AlphaFoldDB" id="A0A2G8S636"/>
<dbReference type="InterPro" id="IPR002401">
    <property type="entry name" value="Cyt_P450_E_grp-I"/>
</dbReference>
<dbReference type="PANTHER" id="PTHR46300:SF7">
    <property type="entry name" value="P450, PUTATIVE (EUROFUNG)-RELATED"/>
    <property type="match status" value="1"/>
</dbReference>
<keyword evidence="8" id="KW-1133">Transmembrane helix</keyword>
<keyword evidence="10 13" id="KW-0408">Iron</keyword>
<keyword evidence="15" id="KW-0732">Signal</keyword>